<organism evidence="1 2">
    <name type="scientific">Streptomyces shaanxiensis</name>
    <dbReference type="NCBI Taxonomy" id="653357"/>
    <lineage>
        <taxon>Bacteria</taxon>
        <taxon>Bacillati</taxon>
        <taxon>Actinomycetota</taxon>
        <taxon>Actinomycetes</taxon>
        <taxon>Kitasatosporales</taxon>
        <taxon>Streptomycetaceae</taxon>
        <taxon>Streptomyces</taxon>
    </lineage>
</organism>
<evidence type="ECO:0000313" key="1">
    <source>
        <dbReference type="EMBL" id="GAA4063960.1"/>
    </source>
</evidence>
<dbReference type="EMBL" id="BAAAZY010000011">
    <property type="protein sequence ID" value="GAA4063960.1"/>
    <property type="molecule type" value="Genomic_DNA"/>
</dbReference>
<comment type="caution">
    <text evidence="1">The sequence shown here is derived from an EMBL/GenBank/DDBJ whole genome shotgun (WGS) entry which is preliminary data.</text>
</comment>
<dbReference type="Proteomes" id="UP001499984">
    <property type="component" value="Unassembled WGS sequence"/>
</dbReference>
<reference evidence="2" key="1">
    <citation type="journal article" date="2019" name="Int. J. Syst. Evol. Microbiol.">
        <title>The Global Catalogue of Microorganisms (GCM) 10K type strain sequencing project: providing services to taxonomists for standard genome sequencing and annotation.</title>
        <authorList>
            <consortium name="The Broad Institute Genomics Platform"/>
            <consortium name="The Broad Institute Genome Sequencing Center for Infectious Disease"/>
            <person name="Wu L."/>
            <person name="Ma J."/>
        </authorList>
    </citation>
    <scope>NUCLEOTIDE SEQUENCE [LARGE SCALE GENOMIC DNA]</scope>
    <source>
        <strain evidence="2">JCM 16925</strain>
    </source>
</reference>
<accession>A0ABP7VBY6</accession>
<proteinExistence type="predicted"/>
<name>A0ABP7VBY6_9ACTN</name>
<dbReference type="Gene3D" id="3.20.20.80">
    <property type="entry name" value="Glycosidases"/>
    <property type="match status" value="1"/>
</dbReference>
<sequence length="116" mass="11936">MVAGGGFGGGLQVVQPRFEARAEGRGRGGHVCFDLGAGPGFLGVDVQATLDLAEGPQVDALVDTQPLTCRGTAPMSMWSATRDKQCPGGEKPAADATCSSVLQEKFAFSKAFAAYN</sequence>
<keyword evidence="2" id="KW-1185">Reference proteome</keyword>
<evidence type="ECO:0000313" key="2">
    <source>
        <dbReference type="Proteomes" id="UP001499984"/>
    </source>
</evidence>
<gene>
    <name evidence="1" type="ORF">GCM10022233_42610</name>
</gene>
<protein>
    <submittedName>
        <fullName evidence="1">Uncharacterized protein</fullName>
    </submittedName>
</protein>